<dbReference type="EMBL" id="JAEUAO010000001">
    <property type="protein sequence ID" value="MBW9062620.1"/>
    <property type="molecule type" value="Genomic_DNA"/>
</dbReference>
<gene>
    <name evidence="1" type="ORF">JNB71_04760</name>
</gene>
<evidence type="ECO:0000313" key="1">
    <source>
        <dbReference type="EMBL" id="MBW9062620.1"/>
    </source>
</evidence>
<name>A0ABS7H672_9HYPH</name>
<accession>A0ABS7H672</accession>
<dbReference type="RefSeq" id="WP_220370661.1">
    <property type="nucleotide sequence ID" value="NZ_JAEUAO010000001.1"/>
</dbReference>
<reference evidence="1 2" key="1">
    <citation type="journal article" date="2021" name="MBio">
        <title>Poor Competitiveness of Bradyrhizobium in Pigeon Pea Root Colonization in Indian Soils.</title>
        <authorList>
            <person name="Chalasani D."/>
            <person name="Basu A."/>
            <person name="Pullabhotla S.V.S.R.N."/>
            <person name="Jorrin B."/>
            <person name="Neal A.L."/>
            <person name="Poole P.S."/>
            <person name="Podile A.R."/>
            <person name="Tkacz A."/>
        </authorList>
    </citation>
    <scope>NUCLEOTIDE SEQUENCE [LARGE SCALE GENOMIC DNA]</scope>
    <source>
        <strain evidence="1 2">HU44</strain>
    </source>
</reference>
<protein>
    <submittedName>
        <fullName evidence="1">Uncharacterized protein</fullName>
    </submittedName>
</protein>
<sequence>MEEQTKKEEPVQRKILWGKQMPFPQFVVLSRMAVNKIRISPFCGLRRCARKGRCAGKLVRRKIPRDLGGNDDLTVWLPLCIAGADDEWLEGFIAYWDACRDEYFERPIRPPEAEPEIPPLCEEWPHADACDPQTLPPFLYPLG</sequence>
<evidence type="ECO:0000313" key="2">
    <source>
        <dbReference type="Proteomes" id="UP000757604"/>
    </source>
</evidence>
<dbReference type="Proteomes" id="UP000757604">
    <property type="component" value="Unassembled WGS sequence"/>
</dbReference>
<proteinExistence type="predicted"/>
<keyword evidence="2" id="KW-1185">Reference proteome</keyword>
<organism evidence="1 2">
    <name type="scientific">Rhizobium herbae</name>
    <dbReference type="NCBI Taxonomy" id="508661"/>
    <lineage>
        <taxon>Bacteria</taxon>
        <taxon>Pseudomonadati</taxon>
        <taxon>Pseudomonadota</taxon>
        <taxon>Alphaproteobacteria</taxon>
        <taxon>Hyphomicrobiales</taxon>
        <taxon>Rhizobiaceae</taxon>
        <taxon>Rhizobium/Agrobacterium group</taxon>
        <taxon>Rhizobium</taxon>
    </lineage>
</organism>
<comment type="caution">
    <text evidence="1">The sequence shown here is derived from an EMBL/GenBank/DDBJ whole genome shotgun (WGS) entry which is preliminary data.</text>
</comment>